<feature type="compositionally biased region" description="Acidic residues" evidence="1">
    <location>
        <begin position="100"/>
        <end position="110"/>
    </location>
</feature>
<protein>
    <submittedName>
        <fullName evidence="3">Uncharacterized protein LOC113507906</fullName>
    </submittedName>
</protein>
<dbReference type="Proteomes" id="UP000322000">
    <property type="component" value="Unplaced"/>
</dbReference>
<name>A0A7E5X2N9_TRINI</name>
<dbReference type="RefSeq" id="XP_026746651.1">
    <property type="nucleotide sequence ID" value="XM_026890850.1"/>
</dbReference>
<sequence>MVVGASKKRTGYAPQPGVQYAQGMPPQGMGPRFGGPQPQYVQGPQRRGMGAGTAVGMGVGALAAGGLAGYALGGGFSSNDAPSEGVDSYHPPTQAHIAPEADDDDEWIEE</sequence>
<dbReference type="InParanoid" id="A0A7E5X2N9"/>
<feature type="compositionally biased region" description="Basic residues" evidence="1">
    <location>
        <begin position="1"/>
        <end position="10"/>
    </location>
</feature>
<feature type="region of interest" description="Disordered" evidence="1">
    <location>
        <begin position="1"/>
        <end position="47"/>
    </location>
</feature>
<dbReference type="GeneID" id="113507906"/>
<dbReference type="AlphaFoldDB" id="A0A7E5X2N9"/>
<dbReference type="KEGG" id="tnl:113507906"/>
<gene>
    <name evidence="3" type="primary">LOC113507906</name>
</gene>
<evidence type="ECO:0000256" key="1">
    <source>
        <dbReference type="SAM" id="MobiDB-lite"/>
    </source>
</evidence>
<accession>A0A7E5X2N9</accession>
<evidence type="ECO:0000313" key="2">
    <source>
        <dbReference type="Proteomes" id="UP000322000"/>
    </source>
</evidence>
<evidence type="ECO:0000313" key="3">
    <source>
        <dbReference type="RefSeq" id="XP_026746651.1"/>
    </source>
</evidence>
<feature type="compositionally biased region" description="Low complexity" evidence="1">
    <location>
        <begin position="34"/>
        <end position="47"/>
    </location>
</feature>
<proteinExistence type="predicted"/>
<reference evidence="3" key="1">
    <citation type="submission" date="2025-08" db="UniProtKB">
        <authorList>
            <consortium name="RefSeq"/>
        </authorList>
    </citation>
    <scope>IDENTIFICATION</scope>
</reference>
<organism evidence="2 3">
    <name type="scientific">Trichoplusia ni</name>
    <name type="common">Cabbage looper</name>
    <dbReference type="NCBI Taxonomy" id="7111"/>
    <lineage>
        <taxon>Eukaryota</taxon>
        <taxon>Metazoa</taxon>
        <taxon>Ecdysozoa</taxon>
        <taxon>Arthropoda</taxon>
        <taxon>Hexapoda</taxon>
        <taxon>Insecta</taxon>
        <taxon>Pterygota</taxon>
        <taxon>Neoptera</taxon>
        <taxon>Endopterygota</taxon>
        <taxon>Lepidoptera</taxon>
        <taxon>Glossata</taxon>
        <taxon>Ditrysia</taxon>
        <taxon>Noctuoidea</taxon>
        <taxon>Noctuidae</taxon>
        <taxon>Plusiinae</taxon>
        <taxon>Trichoplusia</taxon>
    </lineage>
</organism>
<keyword evidence="2" id="KW-1185">Reference proteome</keyword>
<feature type="region of interest" description="Disordered" evidence="1">
    <location>
        <begin position="73"/>
        <end position="110"/>
    </location>
</feature>